<evidence type="ECO:0000313" key="8">
    <source>
        <dbReference type="Proteomes" id="UP001302949"/>
    </source>
</evidence>
<dbReference type="InterPro" id="IPR029061">
    <property type="entry name" value="THDP-binding"/>
</dbReference>
<dbReference type="CDD" id="cd07035">
    <property type="entry name" value="TPP_PYR_POX_like"/>
    <property type="match status" value="1"/>
</dbReference>
<evidence type="ECO:0000259" key="4">
    <source>
        <dbReference type="Pfam" id="PF00205"/>
    </source>
</evidence>
<evidence type="ECO:0000313" key="7">
    <source>
        <dbReference type="EMBL" id="MEA5141159.1"/>
    </source>
</evidence>
<evidence type="ECO:0000259" key="6">
    <source>
        <dbReference type="Pfam" id="PF02776"/>
    </source>
</evidence>
<dbReference type="CDD" id="cd02015">
    <property type="entry name" value="TPP_AHAS"/>
    <property type="match status" value="1"/>
</dbReference>
<evidence type="ECO:0000256" key="1">
    <source>
        <dbReference type="ARBA" id="ARBA00007812"/>
    </source>
</evidence>
<dbReference type="InterPro" id="IPR029035">
    <property type="entry name" value="DHS-like_NAD/FAD-binding_dom"/>
</dbReference>
<feature type="domain" description="Thiamine pyrophosphate enzyme TPP-binding" evidence="5">
    <location>
        <begin position="392"/>
        <end position="541"/>
    </location>
</feature>
<evidence type="ECO:0000256" key="2">
    <source>
        <dbReference type="ARBA" id="ARBA00023052"/>
    </source>
</evidence>
<accession>A0ABU5QFU8</accession>
<dbReference type="Proteomes" id="UP001302949">
    <property type="component" value="Unassembled WGS sequence"/>
</dbReference>
<proteinExistence type="inferred from homology"/>
<dbReference type="Pfam" id="PF02775">
    <property type="entry name" value="TPP_enzyme_C"/>
    <property type="match status" value="1"/>
</dbReference>
<name>A0ABU5QFU8_9BACT</name>
<dbReference type="InterPro" id="IPR039368">
    <property type="entry name" value="AHAS_TPP"/>
</dbReference>
<dbReference type="InterPro" id="IPR045229">
    <property type="entry name" value="TPP_enz"/>
</dbReference>
<dbReference type="Gene3D" id="3.40.50.970">
    <property type="match status" value="2"/>
</dbReference>
<comment type="similarity">
    <text evidence="1 3">Belongs to the TPP enzyme family.</text>
</comment>
<dbReference type="InterPro" id="IPR012001">
    <property type="entry name" value="Thiamin_PyroP_enz_TPP-bd_dom"/>
</dbReference>
<dbReference type="InterPro" id="IPR012000">
    <property type="entry name" value="Thiamin_PyroP_enz_cen_dom"/>
</dbReference>
<dbReference type="Pfam" id="PF00205">
    <property type="entry name" value="TPP_enzyme_M"/>
    <property type="match status" value="1"/>
</dbReference>
<keyword evidence="8" id="KW-1185">Reference proteome</keyword>
<comment type="caution">
    <text evidence="7">The sequence shown here is derived from an EMBL/GenBank/DDBJ whole genome shotgun (WGS) entry which is preliminary data.</text>
</comment>
<sequence>MKVSDFIAKFLYDNGINHVFELSGGMITHILDSINKAGKIDIITMHHEQGASFAADAYGRIKKIPGVALATSGPGATNLVTGIGSCYFDSSPAIFITGQVNIHEQKGDKSIRQLGFQETDIASIVSPITKAVFKVKEASSIPSIFAKAFKIALEGRPGPVLIDIPMNIQRMDIDVLDTELVKVASHPETIIDNAEFQNLKQDILNAKYPLILAGRGVCVSSSEQLLLEFAEKYNIPVITTLLGLDIIPYNHPLRVGFIGSYGNRWANLSIGKCDLLIVIGSRLDIRQTGADVESFQKNKIVYHIDCDHNEINNKLSNCIPIVTDCNQFLVKYLAYFKTEKINTDDKWIKSIKALNESWKDINEITDIEGINPNQLMHDLSHYSDKATCYLADVGSHQMWAAQSLELNLYQKFLTSGGMGAMGFALPAAIGACFANDRKPVVAIIGDGSFQLNIQELQTIVRNKLPIKIVIINNKSLGMIRQFQDSYFESRHQSTVWGYNAPNFEKVAQAYEISSITVSKKELLISAIKTMWDNPQEPFLLQVMIDPKANAYPKIAFGKPITEMEPHFTPLDMEGT</sequence>
<feature type="domain" description="Thiamine pyrophosphate enzyme N-terminal TPP-binding" evidence="6">
    <location>
        <begin position="1"/>
        <end position="123"/>
    </location>
</feature>
<protein>
    <submittedName>
        <fullName evidence="7">Thiamine pyrophosphate-binding protein</fullName>
    </submittedName>
</protein>
<evidence type="ECO:0000256" key="3">
    <source>
        <dbReference type="RuleBase" id="RU362132"/>
    </source>
</evidence>
<dbReference type="PANTHER" id="PTHR18968">
    <property type="entry name" value="THIAMINE PYROPHOSPHATE ENZYMES"/>
    <property type="match status" value="1"/>
</dbReference>
<gene>
    <name evidence="7" type="ORF">VB248_18550</name>
</gene>
<keyword evidence="2 3" id="KW-0786">Thiamine pyrophosphate</keyword>
<dbReference type="InterPro" id="IPR011766">
    <property type="entry name" value="TPP_enzyme_TPP-bd"/>
</dbReference>
<feature type="domain" description="Thiamine pyrophosphate enzyme central" evidence="4">
    <location>
        <begin position="201"/>
        <end position="330"/>
    </location>
</feature>
<dbReference type="Pfam" id="PF02776">
    <property type="entry name" value="TPP_enzyme_N"/>
    <property type="match status" value="1"/>
</dbReference>
<evidence type="ECO:0000259" key="5">
    <source>
        <dbReference type="Pfam" id="PF02775"/>
    </source>
</evidence>
<organism evidence="7 8">
    <name type="scientific">Arcicella rigui</name>
    <dbReference type="NCBI Taxonomy" id="797020"/>
    <lineage>
        <taxon>Bacteria</taxon>
        <taxon>Pseudomonadati</taxon>
        <taxon>Bacteroidota</taxon>
        <taxon>Cytophagia</taxon>
        <taxon>Cytophagales</taxon>
        <taxon>Flectobacillaceae</taxon>
        <taxon>Arcicella</taxon>
    </lineage>
</organism>
<reference evidence="7 8" key="1">
    <citation type="submission" date="2023-12" db="EMBL/GenBank/DDBJ databases">
        <title>Novel species of the genus Arcicella isolated from rivers.</title>
        <authorList>
            <person name="Lu H."/>
        </authorList>
    </citation>
    <scope>NUCLEOTIDE SEQUENCE [LARGE SCALE GENOMIC DNA]</scope>
    <source>
        <strain evidence="7 8">KCTC 23307</strain>
    </source>
</reference>
<dbReference type="PANTHER" id="PTHR18968:SF13">
    <property type="entry name" value="ACETOLACTATE SYNTHASE CATALYTIC SUBUNIT, MITOCHONDRIAL"/>
    <property type="match status" value="1"/>
</dbReference>
<dbReference type="EMBL" id="JAYFUM010000024">
    <property type="protein sequence ID" value="MEA5141159.1"/>
    <property type="molecule type" value="Genomic_DNA"/>
</dbReference>
<dbReference type="SUPFAM" id="SSF52467">
    <property type="entry name" value="DHS-like NAD/FAD-binding domain"/>
    <property type="match status" value="1"/>
</dbReference>
<dbReference type="RefSeq" id="WP_323298316.1">
    <property type="nucleotide sequence ID" value="NZ_JAYFUM010000024.1"/>
</dbReference>
<dbReference type="SUPFAM" id="SSF52518">
    <property type="entry name" value="Thiamin diphosphate-binding fold (THDP-binding)"/>
    <property type="match status" value="2"/>
</dbReference>
<dbReference type="Gene3D" id="3.40.50.1220">
    <property type="entry name" value="TPP-binding domain"/>
    <property type="match status" value="1"/>
</dbReference>